<comment type="caution">
    <text evidence="4">The sequence shown here is derived from an EMBL/GenBank/DDBJ whole genome shotgun (WGS) entry which is preliminary data.</text>
</comment>
<dbReference type="EMBL" id="JBFQGM010000003">
    <property type="protein sequence ID" value="MFL9460773.1"/>
    <property type="molecule type" value="Genomic_DNA"/>
</dbReference>
<keyword evidence="5" id="KW-1185">Reference proteome</keyword>
<organism evidence="4 5">
    <name type="scientific">Scytonema tolypothrichoides VB-61278_2</name>
    <dbReference type="NCBI Taxonomy" id="3232314"/>
    <lineage>
        <taxon>Bacteria</taxon>
        <taxon>Bacillati</taxon>
        <taxon>Cyanobacteriota</taxon>
        <taxon>Cyanophyceae</taxon>
        <taxon>Nostocales</taxon>
        <taxon>Scytonemataceae</taxon>
        <taxon>Scytonema</taxon>
    </lineage>
</organism>
<accession>A0ABW8WIG2</accession>
<dbReference type="RefSeq" id="WP_237265936.1">
    <property type="nucleotide sequence ID" value="NZ_JBFQGM010000003.1"/>
</dbReference>
<evidence type="ECO:0000313" key="5">
    <source>
        <dbReference type="Proteomes" id="UP001628874"/>
    </source>
</evidence>
<dbReference type="Pfam" id="PF13411">
    <property type="entry name" value="MerR_1"/>
    <property type="match status" value="1"/>
</dbReference>
<evidence type="ECO:0000256" key="1">
    <source>
        <dbReference type="ARBA" id="ARBA00023125"/>
    </source>
</evidence>
<evidence type="ECO:0000259" key="3">
    <source>
        <dbReference type="PROSITE" id="PS50937"/>
    </source>
</evidence>
<dbReference type="PROSITE" id="PS50937">
    <property type="entry name" value="HTH_MERR_2"/>
    <property type="match status" value="1"/>
</dbReference>
<dbReference type="Proteomes" id="UP001628874">
    <property type="component" value="Unassembled WGS sequence"/>
</dbReference>
<dbReference type="SUPFAM" id="SSF46955">
    <property type="entry name" value="Putative DNA-binding domain"/>
    <property type="match status" value="1"/>
</dbReference>
<reference evidence="4 5" key="1">
    <citation type="submission" date="2024-07" db="EMBL/GenBank/DDBJ databases">
        <authorList>
            <person name="Tripathy S."/>
        </authorList>
    </citation>
    <scope>NUCLEOTIDE SEQUENCE [LARGE SCALE GENOMIC DNA]</scope>
    <source>
        <strain evidence="4 5">VB-61278_2</strain>
    </source>
</reference>
<protein>
    <submittedName>
        <fullName evidence="4">MerR family transcriptional regulator</fullName>
    </submittedName>
</protein>
<evidence type="ECO:0000313" key="4">
    <source>
        <dbReference type="EMBL" id="MFL9460773.1"/>
    </source>
</evidence>
<dbReference type="PANTHER" id="PTHR30204">
    <property type="entry name" value="REDOX-CYCLING DRUG-SENSING TRANSCRIPTIONAL ACTIVATOR SOXR"/>
    <property type="match status" value="1"/>
</dbReference>
<dbReference type="PRINTS" id="PR00040">
    <property type="entry name" value="HTHMERR"/>
</dbReference>
<dbReference type="InterPro" id="IPR047057">
    <property type="entry name" value="MerR_fam"/>
</dbReference>
<name>A0ABW8WIG2_9CYAN</name>
<dbReference type="InterPro" id="IPR000551">
    <property type="entry name" value="MerR-type_HTH_dom"/>
</dbReference>
<proteinExistence type="predicted"/>
<feature type="region of interest" description="Disordered" evidence="2">
    <location>
        <begin position="165"/>
        <end position="186"/>
    </location>
</feature>
<dbReference type="CDD" id="cd01109">
    <property type="entry name" value="HTH_YyaN"/>
    <property type="match status" value="1"/>
</dbReference>
<dbReference type="PANTHER" id="PTHR30204:SF98">
    <property type="entry name" value="HTH-TYPE TRANSCRIPTIONAL REGULATOR ADHR"/>
    <property type="match status" value="1"/>
</dbReference>
<keyword evidence="1" id="KW-0238">DNA-binding</keyword>
<dbReference type="SMART" id="SM00422">
    <property type="entry name" value="HTH_MERR"/>
    <property type="match status" value="1"/>
</dbReference>
<dbReference type="Gene3D" id="1.10.1660.10">
    <property type="match status" value="1"/>
</dbReference>
<sequence length="186" mass="21450">MFLSVSPMQTLTIQQVAQQTGLTVHTLRYYERNGLLEPVDRASSGHRRYSAQDIARIEFLTRLRATGMPIRQMQEFARLFRERPEAIGSRRKLLEAHEQQVQAHIQELRSNLEMIQWKIGYYKGLEARHQTDATDSYSEANERQKCLAAGRAFMLERALQQVDVEAEVEPQSNEASGSLHESKFQS</sequence>
<dbReference type="InterPro" id="IPR009061">
    <property type="entry name" value="DNA-bd_dom_put_sf"/>
</dbReference>
<evidence type="ECO:0000256" key="2">
    <source>
        <dbReference type="SAM" id="MobiDB-lite"/>
    </source>
</evidence>
<feature type="domain" description="HTH merR-type" evidence="3">
    <location>
        <begin position="10"/>
        <end position="79"/>
    </location>
</feature>
<gene>
    <name evidence="4" type="ORF">AB0759_09045</name>
</gene>